<evidence type="ECO:0000313" key="1">
    <source>
        <dbReference type="EMBL" id="AXK51651.1"/>
    </source>
</evidence>
<sequence length="205" mass="23506">MKKILKILAVISPVVFLSNQVVSCVDNRIDINELVEVTDLGYIENLSLDTINQTLILKNPKTHGLGNIFMLEGDFTSYSAKMGVHPAYHNKYKGFVDISYNSKLGYKTKDDSNQFDCVISNESSSCEIDISILDSSYDLQKDKDINVDNYNEDFIQTSKELIKEDGVYRVYVSKVKEAELNLNFDYSFRVHWYYATFVECNIIVK</sequence>
<reference evidence="1 2" key="1">
    <citation type="submission" date="2018-07" db="EMBL/GenBank/DDBJ databases">
        <title>Complete genome sequence of Spiroplasma alleghenense PLHS-1 (ATCC 51752).</title>
        <authorList>
            <person name="Chou L."/>
            <person name="Lee T.-Y."/>
            <person name="Tsai Y.-M."/>
            <person name="Kuo C.-H."/>
        </authorList>
    </citation>
    <scope>NUCLEOTIDE SEQUENCE [LARGE SCALE GENOMIC DNA]</scope>
    <source>
        <strain evidence="1 2">PLHS-1</strain>
    </source>
</reference>
<dbReference type="KEGG" id="salx:SALLE_v1c09810"/>
<protein>
    <submittedName>
        <fullName evidence="1">Uncharacterized protein</fullName>
    </submittedName>
</protein>
<dbReference type="EMBL" id="CP031376">
    <property type="protein sequence ID" value="AXK51651.1"/>
    <property type="molecule type" value="Genomic_DNA"/>
</dbReference>
<keyword evidence="2" id="KW-1185">Reference proteome</keyword>
<dbReference type="RefSeq" id="WP_115558542.1">
    <property type="nucleotide sequence ID" value="NZ_CP031376.1"/>
</dbReference>
<dbReference type="OrthoDB" id="390650at2"/>
<accession>A0A345Z4X2</accession>
<gene>
    <name evidence="1" type="ORF">SALLE_v1c09810</name>
</gene>
<evidence type="ECO:0000313" key="2">
    <source>
        <dbReference type="Proteomes" id="UP000254792"/>
    </source>
</evidence>
<name>A0A345Z4X2_9MOLU</name>
<proteinExistence type="predicted"/>
<organism evidence="1 2">
    <name type="scientific">Spiroplasma alleghenense</name>
    <dbReference type="NCBI Taxonomy" id="216931"/>
    <lineage>
        <taxon>Bacteria</taxon>
        <taxon>Bacillati</taxon>
        <taxon>Mycoplasmatota</taxon>
        <taxon>Mollicutes</taxon>
        <taxon>Entomoplasmatales</taxon>
        <taxon>Spiroplasmataceae</taxon>
        <taxon>Spiroplasma</taxon>
    </lineage>
</organism>
<dbReference type="Proteomes" id="UP000254792">
    <property type="component" value="Chromosome"/>
</dbReference>
<dbReference type="AlphaFoldDB" id="A0A345Z4X2"/>